<name>A0A7C4TD80_UNCW3</name>
<protein>
    <submittedName>
        <fullName evidence="1">Tetratricopeptide repeat protein</fullName>
    </submittedName>
</protein>
<dbReference type="Pfam" id="PF13174">
    <property type="entry name" value="TPR_6"/>
    <property type="match status" value="1"/>
</dbReference>
<accession>A0A7C4TD80</accession>
<dbReference type="InterPro" id="IPR011990">
    <property type="entry name" value="TPR-like_helical_dom_sf"/>
</dbReference>
<proteinExistence type="predicted"/>
<dbReference type="Gene3D" id="1.25.40.10">
    <property type="entry name" value="Tetratricopeptide repeat domain"/>
    <property type="match status" value="1"/>
</dbReference>
<evidence type="ECO:0000313" key="1">
    <source>
        <dbReference type="EMBL" id="HGV97322.1"/>
    </source>
</evidence>
<dbReference type="AlphaFoldDB" id="A0A7C4TD80"/>
<dbReference type="InterPro" id="IPR019734">
    <property type="entry name" value="TPR_rpt"/>
</dbReference>
<dbReference type="EMBL" id="DTGZ01000063">
    <property type="protein sequence ID" value="HGV97322.1"/>
    <property type="molecule type" value="Genomic_DNA"/>
</dbReference>
<sequence>MIIIFLLINSEIDSLKILFKESPSFNLIMEINKFYLMENELDTALNFLIENSKFIKPEEQPFLYYLVGEDLFFGGRILEAREEYLKTVARFSSSEIANDALERLYLIEVGRRDTLQLKNLARAIFLIEVGNTQSARDSLGRLIKTNFGDYALYYLALINFNENKTDDALKNLNQLQKEFPENKIKKAEILRARIFLKMGNKVLAREVLENLILKESNSVYGIQAREILKNFSP</sequence>
<comment type="caution">
    <text evidence="1">The sequence shown here is derived from an EMBL/GenBank/DDBJ whole genome shotgun (WGS) entry which is preliminary data.</text>
</comment>
<dbReference type="SUPFAM" id="SSF48452">
    <property type="entry name" value="TPR-like"/>
    <property type="match status" value="1"/>
</dbReference>
<organism evidence="1">
    <name type="scientific">candidate division WOR-3 bacterium</name>
    <dbReference type="NCBI Taxonomy" id="2052148"/>
    <lineage>
        <taxon>Bacteria</taxon>
        <taxon>Bacteria division WOR-3</taxon>
    </lineage>
</organism>
<reference evidence="1" key="1">
    <citation type="journal article" date="2020" name="mSystems">
        <title>Genome- and Community-Level Interaction Insights into Carbon Utilization and Element Cycling Functions of Hydrothermarchaeota in Hydrothermal Sediment.</title>
        <authorList>
            <person name="Zhou Z."/>
            <person name="Liu Y."/>
            <person name="Xu W."/>
            <person name="Pan J."/>
            <person name="Luo Z.H."/>
            <person name="Li M."/>
        </authorList>
    </citation>
    <scope>NUCLEOTIDE SEQUENCE [LARGE SCALE GENOMIC DNA]</scope>
    <source>
        <strain evidence="1">SpSt-774</strain>
    </source>
</reference>
<gene>
    <name evidence="1" type="ORF">ENV60_03380</name>
</gene>